<evidence type="ECO:0000313" key="1">
    <source>
        <dbReference type="EMBL" id="AFC99394.1"/>
    </source>
</evidence>
<accession>H8I6S4</accession>
<dbReference type="Pfam" id="PF11848">
    <property type="entry name" value="DUF3368"/>
    <property type="match status" value="1"/>
</dbReference>
<dbReference type="AlphaFoldDB" id="H8I6S4"/>
<dbReference type="HOGENOM" id="CLU_1582896_0_0_2"/>
<dbReference type="eggNOG" id="arCOG00717">
    <property type="taxonomic scope" value="Archaea"/>
</dbReference>
<protein>
    <submittedName>
        <fullName evidence="1">Nucleic acid-binding protein</fullName>
    </submittedName>
</protein>
<organism evidence="1 2">
    <name type="scientific">Methanocella conradii (strain DSM 24694 / JCM 17849 / CGMCC 1.5162 / HZ254)</name>
    <dbReference type="NCBI Taxonomy" id="1041930"/>
    <lineage>
        <taxon>Archaea</taxon>
        <taxon>Methanobacteriati</taxon>
        <taxon>Methanobacteriota</taxon>
        <taxon>Stenosarchaea group</taxon>
        <taxon>Methanomicrobia</taxon>
        <taxon>Methanocellales</taxon>
        <taxon>Methanocellaceae</taxon>
        <taxon>Methanocella</taxon>
    </lineage>
</organism>
<dbReference type="GeneID" id="11970523"/>
<dbReference type="Proteomes" id="UP000005233">
    <property type="component" value="Chromosome"/>
</dbReference>
<sequence>MKLLDTSVILLFIKDIDGKKYFSALISNGEILKIPPSVYNEIKDTNTRTELDNLLFQHIIGKVDHNDMTIENVIRTRYPELNDGEINVICSGLKLKENGVPFFCVIDEKPGRKAAQELGLPLTGSIGLLNILKAKGLLDKSQRIKITDEIKQSAFWIDDEILRVFINE</sequence>
<dbReference type="InterPro" id="IPR021799">
    <property type="entry name" value="PIN-like_prokaryotic"/>
</dbReference>
<dbReference type="OrthoDB" id="359190at2157"/>
<dbReference type="PANTHER" id="PTHR39550:SF1">
    <property type="entry name" value="SLL0658 PROTEIN"/>
    <property type="match status" value="1"/>
</dbReference>
<reference evidence="1 2" key="1">
    <citation type="journal article" date="2012" name="J. Bacteriol.">
        <title>Complete genome sequence of a thermophilic methanogen, Methanocella conradii HZ254, isolated from Chinese rice field soil.</title>
        <authorList>
            <person name="Lu Z."/>
            <person name="Lu Y."/>
        </authorList>
    </citation>
    <scope>NUCLEOTIDE SEQUENCE [LARGE SCALE GENOMIC DNA]</scope>
    <source>
        <strain evidence="2">DSM 24694 / JCM 17849 / CGMCC 1.5162 / HZ254</strain>
    </source>
</reference>
<dbReference type="PANTHER" id="PTHR39550">
    <property type="entry name" value="SLL0658 PROTEIN"/>
    <property type="match status" value="1"/>
</dbReference>
<dbReference type="KEGG" id="mez:Mtc_0631"/>
<dbReference type="STRING" id="1041930.Mtc_0631"/>
<gene>
    <name evidence="1" type="ordered locus">Mtc_0631</name>
</gene>
<evidence type="ECO:0000313" key="2">
    <source>
        <dbReference type="Proteomes" id="UP000005233"/>
    </source>
</evidence>
<dbReference type="RefSeq" id="WP_014405233.1">
    <property type="nucleotide sequence ID" value="NC_017034.1"/>
</dbReference>
<proteinExistence type="predicted"/>
<name>H8I6S4_METCZ</name>
<keyword evidence="2" id="KW-1185">Reference proteome</keyword>
<dbReference type="EMBL" id="CP003243">
    <property type="protein sequence ID" value="AFC99394.1"/>
    <property type="molecule type" value="Genomic_DNA"/>
</dbReference>